<dbReference type="InterPro" id="IPR036890">
    <property type="entry name" value="HATPase_C_sf"/>
</dbReference>
<dbReference type="InterPro" id="IPR005467">
    <property type="entry name" value="His_kinase_dom"/>
</dbReference>
<organism evidence="9 10">
    <name type="scientific">Sessilibacter corallicola</name>
    <dbReference type="NCBI Taxonomy" id="2904075"/>
    <lineage>
        <taxon>Bacteria</taxon>
        <taxon>Pseudomonadati</taxon>
        <taxon>Pseudomonadota</taxon>
        <taxon>Gammaproteobacteria</taxon>
        <taxon>Cellvibrionales</taxon>
        <taxon>Cellvibrionaceae</taxon>
        <taxon>Sessilibacter</taxon>
    </lineage>
</organism>
<keyword evidence="6" id="KW-0812">Transmembrane</keyword>
<dbReference type="InterPro" id="IPR036097">
    <property type="entry name" value="HisK_dim/P_sf"/>
</dbReference>
<reference evidence="9 10" key="1">
    <citation type="submission" date="2024-04" db="EMBL/GenBank/DDBJ databases">
        <title>Draft genome sequence of Sessilibacter corallicola NBRC 116591.</title>
        <authorList>
            <person name="Miyakawa T."/>
            <person name="Kusuya Y."/>
            <person name="Miura T."/>
        </authorList>
    </citation>
    <scope>NUCLEOTIDE SEQUENCE [LARGE SCALE GENOMIC DNA]</scope>
    <source>
        <strain evidence="9 10">KU-00831-HH</strain>
    </source>
</reference>
<keyword evidence="3" id="KW-0597">Phosphoprotein</keyword>
<evidence type="ECO:0000256" key="4">
    <source>
        <dbReference type="ARBA" id="ARBA00023012"/>
    </source>
</evidence>
<dbReference type="PROSITE" id="PS50109">
    <property type="entry name" value="HIS_KIN"/>
    <property type="match status" value="1"/>
</dbReference>
<feature type="transmembrane region" description="Helical" evidence="6">
    <location>
        <begin position="56"/>
        <end position="80"/>
    </location>
</feature>
<dbReference type="InterPro" id="IPR001789">
    <property type="entry name" value="Sig_transdc_resp-reg_receiver"/>
</dbReference>
<dbReference type="RefSeq" id="WP_353304182.1">
    <property type="nucleotide sequence ID" value="NZ_BAABWN010000014.1"/>
</dbReference>
<comment type="catalytic activity">
    <reaction evidence="1">
        <text>ATP + protein L-histidine = ADP + protein N-phospho-L-histidine.</text>
        <dbReference type="EC" id="2.7.13.3"/>
    </reaction>
</comment>
<accession>A0ABQ0ADI5</accession>
<dbReference type="SMART" id="SM00448">
    <property type="entry name" value="REC"/>
    <property type="match status" value="1"/>
</dbReference>
<evidence type="ECO:0000256" key="5">
    <source>
        <dbReference type="PROSITE-ProRule" id="PRU00169"/>
    </source>
</evidence>
<protein>
    <recommendedName>
        <fullName evidence="2">histidine kinase</fullName>
        <ecNumber evidence="2">2.7.13.3</ecNumber>
    </recommendedName>
</protein>
<dbReference type="SUPFAM" id="SSF52172">
    <property type="entry name" value="CheY-like"/>
    <property type="match status" value="1"/>
</dbReference>
<evidence type="ECO:0000259" key="7">
    <source>
        <dbReference type="PROSITE" id="PS50109"/>
    </source>
</evidence>
<gene>
    <name evidence="9" type="ORF">NBRC116591_35240</name>
</gene>
<comment type="caution">
    <text evidence="9">The sequence shown here is derived from an EMBL/GenBank/DDBJ whole genome shotgun (WGS) entry which is preliminary data.</text>
</comment>
<sequence length="719" mass="81252">MFTFHRPKSKVQKDRKLIHETDARIAKYSRRGLLLTVTVFVLIMWIGDFFTNYSKVAFALAAGLLLFTIIRGVIVFGFEAIYPRAPGRWRTLFFLASIAGAGWWGIIISTITYTLGFTTETNFLWLYTIVFYSGMTGVLSPYRRFLTSYLLSGLAPIVITSLILFSIEGYLYAIILILLFWMLRNQGLMMCESYWERLEANFVLRKRADSLEIEKRDSEAAAQLNHDFLVSLSDEFRSSLNETIGALSVLTHESSINDKQRHLISVAEKASDRQLQVVNSVIDYSKIKSKKLLLENTVFSLPKLLEECFNDKEIDAEIHGKEFSLNFSDNIPSRVRGDSMRASHLINSLIDQSISLSHGSDLFVNVSCEQHGGSELILHITIADEGKQTPQPIQSSSGVVNGFSLNMSKQLAEAMGGDLGIKNEDSPVFWLALPLAPVNSQSFFKQYESRFDKQKLLIIDAPAKIEEELKDIFRSWGLSATFADSKLELDEMLAPESDTNTVFDANLIFSKKSSLTAIPVSQKLKESEVFKDTPQVLVVSQLQSDSRLFTKYLGENTDLKVIQKPVTQDKLYNNFSMLFLDKLNSHHFAPSAKILLVEDNLVDQMVISGMIENLGFSVDVTANPDSGLKKLSQRDYDLVFMSCHLSGSEDCSESFNMAKEIRKLNDEEQKRVPLLGLTILKNDRQDRMCLTSGMDDTISKPVRKEELKKQVDHWLVSHS</sequence>
<feature type="domain" description="Response regulatory" evidence="8">
    <location>
        <begin position="593"/>
        <end position="715"/>
    </location>
</feature>
<evidence type="ECO:0000313" key="9">
    <source>
        <dbReference type="EMBL" id="GAA6169713.1"/>
    </source>
</evidence>
<keyword evidence="6" id="KW-1133">Transmembrane helix</keyword>
<feature type="transmembrane region" description="Helical" evidence="6">
    <location>
        <begin position="32"/>
        <end position="50"/>
    </location>
</feature>
<dbReference type="Pfam" id="PF00072">
    <property type="entry name" value="Response_reg"/>
    <property type="match status" value="1"/>
</dbReference>
<dbReference type="Gene3D" id="1.10.287.130">
    <property type="match status" value="1"/>
</dbReference>
<feature type="transmembrane region" description="Helical" evidence="6">
    <location>
        <begin position="123"/>
        <end position="142"/>
    </location>
</feature>
<dbReference type="InterPro" id="IPR011006">
    <property type="entry name" value="CheY-like_superfamily"/>
</dbReference>
<keyword evidence="4" id="KW-0902">Two-component regulatory system</keyword>
<feature type="transmembrane region" description="Helical" evidence="6">
    <location>
        <begin position="154"/>
        <end position="183"/>
    </location>
</feature>
<dbReference type="PANTHER" id="PTHR45339">
    <property type="entry name" value="HYBRID SIGNAL TRANSDUCTION HISTIDINE KINASE J"/>
    <property type="match status" value="1"/>
</dbReference>
<evidence type="ECO:0000256" key="2">
    <source>
        <dbReference type="ARBA" id="ARBA00012438"/>
    </source>
</evidence>
<evidence type="ECO:0000256" key="1">
    <source>
        <dbReference type="ARBA" id="ARBA00000085"/>
    </source>
</evidence>
<dbReference type="PANTHER" id="PTHR45339:SF1">
    <property type="entry name" value="HYBRID SIGNAL TRANSDUCTION HISTIDINE KINASE J"/>
    <property type="match status" value="1"/>
</dbReference>
<dbReference type="Gene3D" id="3.30.565.10">
    <property type="entry name" value="Histidine kinase-like ATPase, C-terminal domain"/>
    <property type="match status" value="1"/>
</dbReference>
<dbReference type="SUPFAM" id="SSF47384">
    <property type="entry name" value="Homodimeric domain of signal transducing histidine kinase"/>
    <property type="match status" value="1"/>
</dbReference>
<keyword evidence="6" id="KW-0472">Membrane</keyword>
<feature type="transmembrane region" description="Helical" evidence="6">
    <location>
        <begin position="92"/>
        <end position="117"/>
    </location>
</feature>
<dbReference type="Proteomes" id="UP001465153">
    <property type="component" value="Unassembled WGS sequence"/>
</dbReference>
<dbReference type="CDD" id="cd00082">
    <property type="entry name" value="HisKA"/>
    <property type="match status" value="1"/>
</dbReference>
<comment type="caution">
    <text evidence="5">Lacks conserved residue(s) required for the propagation of feature annotation.</text>
</comment>
<dbReference type="Pfam" id="PF00512">
    <property type="entry name" value="HisKA"/>
    <property type="match status" value="1"/>
</dbReference>
<proteinExistence type="predicted"/>
<dbReference type="InterPro" id="IPR003661">
    <property type="entry name" value="HisK_dim/P_dom"/>
</dbReference>
<evidence type="ECO:0000313" key="10">
    <source>
        <dbReference type="Proteomes" id="UP001465153"/>
    </source>
</evidence>
<name>A0ABQ0ADI5_9GAMM</name>
<evidence type="ECO:0000256" key="3">
    <source>
        <dbReference type="ARBA" id="ARBA00022553"/>
    </source>
</evidence>
<keyword evidence="10" id="KW-1185">Reference proteome</keyword>
<feature type="domain" description="Histidine kinase" evidence="7">
    <location>
        <begin position="231"/>
        <end position="437"/>
    </location>
</feature>
<dbReference type="EC" id="2.7.13.3" evidence="2"/>
<dbReference type="CDD" id="cd17546">
    <property type="entry name" value="REC_hyHK_CKI1_RcsC-like"/>
    <property type="match status" value="1"/>
</dbReference>
<evidence type="ECO:0000259" key="8">
    <source>
        <dbReference type="PROSITE" id="PS50110"/>
    </source>
</evidence>
<dbReference type="SUPFAM" id="SSF55874">
    <property type="entry name" value="ATPase domain of HSP90 chaperone/DNA topoisomerase II/histidine kinase"/>
    <property type="match status" value="1"/>
</dbReference>
<evidence type="ECO:0000256" key="6">
    <source>
        <dbReference type="SAM" id="Phobius"/>
    </source>
</evidence>
<dbReference type="PROSITE" id="PS50110">
    <property type="entry name" value="RESPONSE_REGULATORY"/>
    <property type="match status" value="1"/>
</dbReference>
<dbReference type="EMBL" id="BAABWN010000014">
    <property type="protein sequence ID" value="GAA6169713.1"/>
    <property type="molecule type" value="Genomic_DNA"/>
</dbReference>
<dbReference type="Gene3D" id="3.40.50.2300">
    <property type="match status" value="1"/>
</dbReference>